<gene>
    <name evidence="2" type="ORF">I595_846</name>
</gene>
<dbReference type="RefSeq" id="WP_054558103.1">
    <property type="nucleotide sequence ID" value="NZ_LDJX01000002.1"/>
</dbReference>
<keyword evidence="3" id="KW-1185">Reference proteome</keyword>
<proteinExistence type="predicted"/>
<evidence type="ECO:0000256" key="1">
    <source>
        <dbReference type="SAM" id="Phobius"/>
    </source>
</evidence>
<feature type="transmembrane region" description="Helical" evidence="1">
    <location>
        <begin position="63"/>
        <end position="80"/>
    </location>
</feature>
<keyword evidence="1" id="KW-1133">Transmembrane helix</keyword>
<keyword evidence="1" id="KW-0472">Membrane</keyword>
<dbReference type="Proteomes" id="UP000050280">
    <property type="component" value="Unassembled WGS sequence"/>
</dbReference>
<evidence type="ECO:0000313" key="3">
    <source>
        <dbReference type="Proteomes" id="UP000050280"/>
    </source>
</evidence>
<dbReference type="OrthoDB" id="3173919at2"/>
<accession>A0A0P7A6P7</accession>
<dbReference type="AlphaFoldDB" id="A0A0P7A6P7"/>
<organism evidence="2 3">
    <name type="scientific">Croceitalea dokdonensis DOKDO 023</name>
    <dbReference type="NCBI Taxonomy" id="1300341"/>
    <lineage>
        <taxon>Bacteria</taxon>
        <taxon>Pseudomonadati</taxon>
        <taxon>Bacteroidota</taxon>
        <taxon>Flavobacteriia</taxon>
        <taxon>Flavobacteriales</taxon>
        <taxon>Flavobacteriaceae</taxon>
        <taxon>Croceitalea</taxon>
    </lineage>
</organism>
<feature type="transmembrane region" description="Helical" evidence="1">
    <location>
        <begin position="86"/>
        <end position="106"/>
    </location>
</feature>
<evidence type="ECO:0000313" key="2">
    <source>
        <dbReference type="EMBL" id="KPM32430.1"/>
    </source>
</evidence>
<feature type="transmembrane region" description="Helical" evidence="1">
    <location>
        <begin position="6"/>
        <end position="27"/>
    </location>
</feature>
<dbReference type="InterPro" id="IPR025962">
    <property type="entry name" value="SdpI/YhfL"/>
</dbReference>
<name>A0A0P7A6P7_9FLAO</name>
<dbReference type="Pfam" id="PF13630">
    <property type="entry name" value="SdpI"/>
    <property type="match status" value="1"/>
</dbReference>
<sequence>MIETNNILFIAPFFLGPLLSISGYILVKKPPKKINHFYGYRTKTSMKSKEIWDYSQQYAGRQLIRFGIIIFFMSLLGLIFDIEIRMSLIIFVSYFLFGCIVLIYLIEKELKKKYNSNNKS</sequence>
<comment type="caution">
    <text evidence="2">The sequence shown here is derived from an EMBL/GenBank/DDBJ whole genome shotgun (WGS) entry which is preliminary data.</text>
</comment>
<dbReference type="STRING" id="1300341.I595_846"/>
<keyword evidence="1" id="KW-0812">Transmembrane</keyword>
<dbReference type="EMBL" id="LDJX01000002">
    <property type="protein sequence ID" value="KPM32430.1"/>
    <property type="molecule type" value="Genomic_DNA"/>
</dbReference>
<reference evidence="2 3" key="1">
    <citation type="submission" date="2015-09" db="EMBL/GenBank/DDBJ databases">
        <title>Genome sequence of the marine flavobacterium Croceitalea dokdonensis DOKDO 023 that contains proton- and sodium-pumping rhodopsins.</title>
        <authorList>
            <person name="Kwon S.-K."/>
            <person name="Lee H.K."/>
            <person name="Kwak M.-J."/>
            <person name="Kim J.F."/>
        </authorList>
    </citation>
    <scope>NUCLEOTIDE SEQUENCE [LARGE SCALE GENOMIC DNA]</scope>
    <source>
        <strain evidence="2 3">DOKDO 023</strain>
    </source>
</reference>
<evidence type="ECO:0008006" key="4">
    <source>
        <dbReference type="Google" id="ProtNLM"/>
    </source>
</evidence>
<protein>
    <recommendedName>
        <fullName evidence="4">SdpI/YhfL protein family</fullName>
    </recommendedName>
</protein>